<dbReference type="SUPFAM" id="SSF56529">
    <property type="entry name" value="FAH"/>
    <property type="match status" value="1"/>
</dbReference>
<name>A0A0P6YKH0_VIBSP</name>
<dbReference type="EMBL" id="JAUYVL010000010">
    <property type="protein sequence ID" value="MDP2502377.1"/>
    <property type="molecule type" value="Genomic_DNA"/>
</dbReference>
<dbReference type="EMBL" id="JAUYVK010000013">
    <property type="protein sequence ID" value="MDP2490531.1"/>
    <property type="molecule type" value="Genomic_DNA"/>
</dbReference>
<evidence type="ECO:0000313" key="6">
    <source>
        <dbReference type="Proteomes" id="UP001177935"/>
    </source>
</evidence>
<reference evidence="5" key="2">
    <citation type="submission" date="2023-07" db="EMBL/GenBank/DDBJ databases">
        <title>Genome content predicts the carbon catabolic preferences of heterotrophic bacteria.</title>
        <authorList>
            <person name="Gralka M."/>
        </authorList>
    </citation>
    <scope>NUCLEOTIDE SEQUENCE</scope>
    <source>
        <strain evidence="5">6E02</strain>
        <strain evidence="4">6E03</strain>
    </source>
</reference>
<protein>
    <submittedName>
        <fullName evidence="5">Fumarylacetoacetate hydrolase family protein</fullName>
    </submittedName>
</protein>
<evidence type="ECO:0000313" key="5">
    <source>
        <dbReference type="EMBL" id="MDP2502377.1"/>
    </source>
</evidence>
<dbReference type="EMBL" id="JAKMYX010000078">
    <property type="protein sequence ID" value="MDH5922892.1"/>
    <property type="molecule type" value="Genomic_DNA"/>
</dbReference>
<sequence>MSSVVDQKQLMNSKRTATPTKVLCVGRNYVDHIEELNNAIPDSMVVFNKPSTSVTSSLSSFHQEALHYEAEICFIVENGEYSAVGFGLDLTKRELQSSLKAKGLPWERAKAFDGSAVFSRFIPVDNFDLSDLNLELFINCVRVQKGHVEQMLYSPQTILEELSSYTTLLDGDVVMTGTPKGVGEVHRGDIFLGRLKCGETTLIEIEWVAS</sequence>
<dbReference type="Gene3D" id="3.90.850.10">
    <property type="entry name" value="Fumarylacetoacetase-like, C-terminal domain"/>
    <property type="match status" value="1"/>
</dbReference>
<dbReference type="InterPro" id="IPR011234">
    <property type="entry name" value="Fumarylacetoacetase-like_C"/>
</dbReference>
<evidence type="ECO:0000313" key="3">
    <source>
        <dbReference type="EMBL" id="MDH5922892.1"/>
    </source>
</evidence>
<dbReference type="AlphaFoldDB" id="A0A0P6YKH0"/>
<evidence type="ECO:0000313" key="4">
    <source>
        <dbReference type="EMBL" id="MDP2490531.1"/>
    </source>
</evidence>
<evidence type="ECO:0000259" key="2">
    <source>
        <dbReference type="Pfam" id="PF01557"/>
    </source>
</evidence>
<dbReference type="GO" id="GO:0046872">
    <property type="term" value="F:metal ion binding"/>
    <property type="evidence" value="ECO:0007669"/>
    <property type="project" value="UniProtKB-KW"/>
</dbReference>
<reference evidence="3" key="1">
    <citation type="submission" date="2022-01" db="EMBL/GenBank/DDBJ databases">
        <title>Vibrio aestuarianus Clade A and Clade B isolates are associated with Pacific oyster (Crassostrea gigas) disease outbreaks across Ireland.</title>
        <authorList>
            <person name="Coyle N."/>
            <person name="O'Toole C."/>
            <person name="Thomas J.C.L."/>
            <person name="Ryder D."/>
            <person name="Cheslett D."/>
            <person name="Feist S."/>
            <person name="Bean T."/>
            <person name="Joseph A."/>
            <person name="Waina A."/>
            <person name="Feil E."/>
            <person name="Verner-Jeffreys D.W."/>
        </authorList>
    </citation>
    <scope>NUCLEOTIDE SEQUENCE</scope>
    <source>
        <strain evidence="3">S/17/14 A</strain>
    </source>
</reference>
<keyword evidence="1" id="KW-0479">Metal-binding</keyword>
<dbReference type="Proteomes" id="UP001159663">
    <property type="component" value="Unassembled WGS sequence"/>
</dbReference>
<dbReference type="PANTHER" id="PTHR11820">
    <property type="entry name" value="ACYLPYRUVASE"/>
    <property type="match status" value="1"/>
</dbReference>
<organism evidence="5 6">
    <name type="scientific">Vibrio splendidus</name>
    <dbReference type="NCBI Taxonomy" id="29497"/>
    <lineage>
        <taxon>Bacteria</taxon>
        <taxon>Pseudomonadati</taxon>
        <taxon>Pseudomonadota</taxon>
        <taxon>Gammaproteobacteria</taxon>
        <taxon>Vibrionales</taxon>
        <taxon>Vibrionaceae</taxon>
        <taxon>Vibrio</taxon>
    </lineage>
</organism>
<feature type="domain" description="Fumarylacetoacetase-like C-terminal" evidence="2">
    <location>
        <begin position="21"/>
        <end position="189"/>
    </location>
</feature>
<dbReference type="RefSeq" id="WP_054542969.1">
    <property type="nucleotide sequence ID" value="NZ_CAWMQV010000106.1"/>
</dbReference>
<dbReference type="GO" id="GO:0018773">
    <property type="term" value="F:acetylpyruvate hydrolase activity"/>
    <property type="evidence" value="ECO:0007669"/>
    <property type="project" value="TreeGrafter"/>
</dbReference>
<dbReference type="InterPro" id="IPR036663">
    <property type="entry name" value="Fumarylacetoacetase_C_sf"/>
</dbReference>
<keyword evidence="5" id="KW-0378">Hydrolase</keyword>
<gene>
    <name evidence="3" type="ORF">L8R85_17855</name>
    <name evidence="4" type="ORF">Q8W38_14360</name>
    <name evidence="5" type="ORF">Q8W42_16825</name>
</gene>
<accession>A0A0P6YKH0</accession>
<evidence type="ECO:0000256" key="1">
    <source>
        <dbReference type="ARBA" id="ARBA00022723"/>
    </source>
</evidence>
<dbReference type="Proteomes" id="UP001177935">
    <property type="component" value="Unassembled WGS sequence"/>
</dbReference>
<proteinExistence type="predicted"/>
<dbReference type="Proteomes" id="UP001177883">
    <property type="component" value="Unassembled WGS sequence"/>
</dbReference>
<dbReference type="Pfam" id="PF01557">
    <property type="entry name" value="FAA_hydrolase"/>
    <property type="match status" value="1"/>
</dbReference>
<dbReference type="PANTHER" id="PTHR11820:SF7">
    <property type="entry name" value="ACYLPYRUVASE FAHD1, MITOCHONDRIAL"/>
    <property type="match status" value="1"/>
</dbReference>
<comment type="caution">
    <text evidence="5">The sequence shown here is derived from an EMBL/GenBank/DDBJ whole genome shotgun (WGS) entry which is preliminary data.</text>
</comment>